<organism evidence="2 3">
    <name type="scientific">Halocaridina rubra</name>
    <name type="common">Hawaiian red shrimp</name>
    <dbReference type="NCBI Taxonomy" id="373956"/>
    <lineage>
        <taxon>Eukaryota</taxon>
        <taxon>Metazoa</taxon>
        <taxon>Ecdysozoa</taxon>
        <taxon>Arthropoda</taxon>
        <taxon>Crustacea</taxon>
        <taxon>Multicrustacea</taxon>
        <taxon>Malacostraca</taxon>
        <taxon>Eumalacostraca</taxon>
        <taxon>Eucarida</taxon>
        <taxon>Decapoda</taxon>
        <taxon>Pleocyemata</taxon>
        <taxon>Caridea</taxon>
        <taxon>Atyoidea</taxon>
        <taxon>Atyidae</taxon>
        <taxon>Halocaridina</taxon>
    </lineage>
</organism>
<name>A0AAN8WR84_HALRR</name>
<evidence type="ECO:0000313" key="2">
    <source>
        <dbReference type="EMBL" id="KAK7068771.1"/>
    </source>
</evidence>
<dbReference type="EMBL" id="JAXCGZ010017128">
    <property type="protein sequence ID" value="KAK7068771.1"/>
    <property type="molecule type" value="Genomic_DNA"/>
</dbReference>
<feature type="region of interest" description="Disordered" evidence="1">
    <location>
        <begin position="153"/>
        <end position="230"/>
    </location>
</feature>
<protein>
    <submittedName>
        <fullName evidence="2">Uncharacterized protein</fullName>
    </submittedName>
</protein>
<dbReference type="Proteomes" id="UP001381693">
    <property type="component" value="Unassembled WGS sequence"/>
</dbReference>
<gene>
    <name evidence="2" type="ORF">SK128_015114</name>
</gene>
<accession>A0AAN8WR84</accession>
<keyword evidence="3" id="KW-1185">Reference proteome</keyword>
<evidence type="ECO:0000313" key="3">
    <source>
        <dbReference type="Proteomes" id="UP001381693"/>
    </source>
</evidence>
<proteinExistence type="predicted"/>
<feature type="compositionally biased region" description="Basic and acidic residues" evidence="1">
    <location>
        <begin position="153"/>
        <end position="197"/>
    </location>
</feature>
<feature type="compositionally biased region" description="Low complexity" evidence="1">
    <location>
        <begin position="199"/>
        <end position="209"/>
    </location>
</feature>
<evidence type="ECO:0000256" key="1">
    <source>
        <dbReference type="SAM" id="MobiDB-lite"/>
    </source>
</evidence>
<reference evidence="2 3" key="1">
    <citation type="submission" date="2023-11" db="EMBL/GenBank/DDBJ databases">
        <title>Halocaridina rubra genome assembly.</title>
        <authorList>
            <person name="Smith C."/>
        </authorList>
    </citation>
    <scope>NUCLEOTIDE SEQUENCE [LARGE SCALE GENOMIC DNA]</scope>
    <source>
        <strain evidence="2">EP-1</strain>
        <tissue evidence="2">Whole</tissue>
    </source>
</reference>
<sequence>MKEVLRISLRIHLGWLPDLLCFPINLRFCHVTKYLKKNLEGEVREQIKDMFPHLTILILFQILRCCLEKFQIAWEVSLSWDLSLVYFIKEILKTYFYIISTTPLYGGSSLRKSRDYFAVPNYINEYFAENFNQEHPGFVKVPLNSNCLTDKENKDTQCRKDTGKSVPSKEDSKNHDSCPEGTKEMAPKEETIRKISSSEKTGNTTTGQENTEKGFSIEDTGNNTTCKDETNEYDFFKDFPKL</sequence>
<dbReference type="AlphaFoldDB" id="A0AAN8WR84"/>
<comment type="caution">
    <text evidence="2">The sequence shown here is derived from an EMBL/GenBank/DDBJ whole genome shotgun (WGS) entry which is preliminary data.</text>
</comment>